<reference evidence="3" key="1">
    <citation type="submission" date="2019-11" db="EMBL/GenBank/DDBJ databases">
        <authorList>
            <person name="Feng L."/>
        </authorList>
    </citation>
    <scope>NUCLEOTIDE SEQUENCE</scope>
    <source>
        <strain evidence="3">PclaraLFYP37</strain>
    </source>
</reference>
<accession>A0A6N3D4S3</accession>
<dbReference type="Pfam" id="PF01613">
    <property type="entry name" value="Flavin_Reduct"/>
    <property type="match status" value="1"/>
</dbReference>
<dbReference type="PANTHER" id="PTHR43567">
    <property type="entry name" value="FLAVOREDOXIN-RELATED-RELATED"/>
    <property type="match status" value="1"/>
</dbReference>
<dbReference type="GO" id="GO:0016646">
    <property type="term" value="F:oxidoreductase activity, acting on the CH-NH group of donors, NAD or NADP as acceptor"/>
    <property type="evidence" value="ECO:0007669"/>
    <property type="project" value="UniProtKB-ARBA"/>
</dbReference>
<evidence type="ECO:0000256" key="1">
    <source>
        <dbReference type="ARBA" id="ARBA00038054"/>
    </source>
</evidence>
<dbReference type="PANTHER" id="PTHR43567:SF5">
    <property type="entry name" value="HYPOTHETICAL CYTOSOLIC PROTEIN"/>
    <property type="match status" value="1"/>
</dbReference>
<dbReference type="GO" id="GO:0010181">
    <property type="term" value="F:FMN binding"/>
    <property type="evidence" value="ECO:0007669"/>
    <property type="project" value="InterPro"/>
</dbReference>
<comment type="similarity">
    <text evidence="1">Belongs to the flavoredoxin family.</text>
</comment>
<evidence type="ECO:0000313" key="3">
    <source>
        <dbReference type="EMBL" id="VYU20653.1"/>
    </source>
</evidence>
<dbReference type="InterPro" id="IPR002563">
    <property type="entry name" value="Flavin_Rdtase-like_dom"/>
</dbReference>
<dbReference type="Gene3D" id="2.30.110.10">
    <property type="entry name" value="Electron Transport, Fmn-binding Protein, Chain A"/>
    <property type="match status" value="1"/>
</dbReference>
<dbReference type="InterPro" id="IPR052174">
    <property type="entry name" value="Flavoredoxin"/>
</dbReference>
<organism evidence="3">
    <name type="scientific">Paraprevotella clara</name>
    <dbReference type="NCBI Taxonomy" id="454154"/>
    <lineage>
        <taxon>Bacteria</taxon>
        <taxon>Pseudomonadati</taxon>
        <taxon>Bacteroidota</taxon>
        <taxon>Bacteroidia</taxon>
        <taxon>Bacteroidales</taxon>
        <taxon>Prevotellaceae</taxon>
        <taxon>Paraprevotella</taxon>
    </lineage>
</organism>
<dbReference type="InterPro" id="IPR012349">
    <property type="entry name" value="Split_barrel_FMN-bd"/>
</dbReference>
<name>A0A6N3D4S3_9BACT</name>
<gene>
    <name evidence="3" type="ORF">PCLFYP37_02189</name>
</gene>
<dbReference type="RefSeq" id="WP_412442643.1">
    <property type="nucleotide sequence ID" value="NZ_CACRUT010000015.1"/>
</dbReference>
<proteinExistence type="inferred from homology"/>
<dbReference type="SUPFAM" id="SSF50475">
    <property type="entry name" value="FMN-binding split barrel"/>
    <property type="match status" value="1"/>
</dbReference>
<feature type="domain" description="Flavin reductase like" evidence="2">
    <location>
        <begin position="18"/>
        <end position="170"/>
    </location>
</feature>
<sequence length="179" mass="20500">MKKIEVSELTENFFETISKEWMLVCAGDANQYNMMTASWGGIGWLWNKPVAFVFIRPERYTFEFTENNDFMTLSFLGKSPKAREVYNLCGSKSGRDIDKTLESGLTPYPLEDGKCVTFEQARLALACRKLYADNLAPEAFLDPSLNERWYGKQGGYHKMYIVEITGAWINVHHSINGLK</sequence>
<evidence type="ECO:0000259" key="2">
    <source>
        <dbReference type="Pfam" id="PF01613"/>
    </source>
</evidence>
<protein>
    <recommendedName>
        <fullName evidence="2">Flavin reductase like domain-containing protein</fullName>
    </recommendedName>
</protein>
<dbReference type="AlphaFoldDB" id="A0A6N3D4S3"/>
<dbReference type="EMBL" id="CACRUT010000015">
    <property type="protein sequence ID" value="VYU20653.1"/>
    <property type="molecule type" value="Genomic_DNA"/>
</dbReference>